<dbReference type="STRING" id="180498.A0A067KM48"/>
<dbReference type="AlphaFoldDB" id="A0A067KM48"/>
<keyword evidence="3" id="KW-1185">Reference proteome</keyword>
<reference evidence="2 3" key="1">
    <citation type="journal article" date="2014" name="PLoS ONE">
        <title>Global Analysis of Gene Expression Profiles in Physic Nut (Jatropha curcas L.) Seedlings Exposed to Salt Stress.</title>
        <authorList>
            <person name="Zhang L."/>
            <person name="Zhang C."/>
            <person name="Wu P."/>
            <person name="Chen Y."/>
            <person name="Li M."/>
            <person name="Jiang H."/>
            <person name="Wu G."/>
        </authorList>
    </citation>
    <scope>NUCLEOTIDE SEQUENCE [LARGE SCALE GENOMIC DNA]</scope>
    <source>
        <strain evidence="3">cv. GZQX0401</strain>
        <tissue evidence="2">Young leaves</tissue>
    </source>
</reference>
<dbReference type="PANTHER" id="PTHR34560:SF1">
    <property type="entry name" value="START DOMAIN-CONTAINING PROTEIN"/>
    <property type="match status" value="1"/>
</dbReference>
<dbReference type="Gene3D" id="3.30.530.20">
    <property type="match status" value="1"/>
</dbReference>
<dbReference type="KEGG" id="jcu:105635783"/>
<dbReference type="SUPFAM" id="SSF55961">
    <property type="entry name" value="Bet v1-like"/>
    <property type="match status" value="1"/>
</dbReference>
<dbReference type="PANTHER" id="PTHR34560">
    <property type="entry name" value="POLYKETIDE CYCLASE/DEHYDRASE/LIPID TRANSPORT SUPERFAMILY PROTEIN"/>
    <property type="match status" value="1"/>
</dbReference>
<feature type="compositionally biased region" description="Basic and acidic residues" evidence="1">
    <location>
        <begin position="523"/>
        <end position="536"/>
    </location>
</feature>
<evidence type="ECO:0000313" key="2">
    <source>
        <dbReference type="EMBL" id="KDP36083.1"/>
    </source>
</evidence>
<proteinExistence type="predicted"/>
<feature type="region of interest" description="Disordered" evidence="1">
    <location>
        <begin position="345"/>
        <end position="378"/>
    </location>
</feature>
<feature type="region of interest" description="Disordered" evidence="1">
    <location>
        <begin position="523"/>
        <end position="555"/>
    </location>
</feature>
<evidence type="ECO:0008006" key="4">
    <source>
        <dbReference type="Google" id="ProtNLM"/>
    </source>
</evidence>
<dbReference type="OrthoDB" id="17317at2759"/>
<dbReference type="EMBL" id="KK914453">
    <property type="protein sequence ID" value="KDP36083.1"/>
    <property type="molecule type" value="Genomic_DNA"/>
</dbReference>
<gene>
    <name evidence="2" type="ORF">JCGZ_08727</name>
</gene>
<feature type="compositionally biased region" description="Basic and acidic residues" evidence="1">
    <location>
        <begin position="544"/>
        <end position="555"/>
    </location>
</feature>
<protein>
    <recommendedName>
        <fullName evidence="4">START domain-containing protein</fullName>
    </recommendedName>
</protein>
<name>A0A067KM48_JATCU</name>
<accession>A0A067KM48</accession>
<evidence type="ECO:0000313" key="3">
    <source>
        <dbReference type="Proteomes" id="UP000027138"/>
    </source>
</evidence>
<dbReference type="InterPro" id="IPR023393">
    <property type="entry name" value="START-like_dom_sf"/>
</dbReference>
<dbReference type="Proteomes" id="UP000027138">
    <property type="component" value="Unassembled WGS sequence"/>
</dbReference>
<organism evidence="2 3">
    <name type="scientific">Jatropha curcas</name>
    <name type="common">Barbados nut</name>
    <dbReference type="NCBI Taxonomy" id="180498"/>
    <lineage>
        <taxon>Eukaryota</taxon>
        <taxon>Viridiplantae</taxon>
        <taxon>Streptophyta</taxon>
        <taxon>Embryophyta</taxon>
        <taxon>Tracheophyta</taxon>
        <taxon>Spermatophyta</taxon>
        <taxon>Magnoliopsida</taxon>
        <taxon>eudicotyledons</taxon>
        <taxon>Gunneridae</taxon>
        <taxon>Pentapetalae</taxon>
        <taxon>rosids</taxon>
        <taxon>fabids</taxon>
        <taxon>Malpighiales</taxon>
        <taxon>Euphorbiaceae</taxon>
        <taxon>Crotonoideae</taxon>
        <taxon>Jatropheae</taxon>
        <taxon>Jatropha</taxon>
    </lineage>
</organism>
<evidence type="ECO:0000256" key="1">
    <source>
        <dbReference type="SAM" id="MobiDB-lite"/>
    </source>
</evidence>
<sequence length="637" mass="71495">MGKISEYRERLDRTLASPELTNDDALKTLIRNQLQSSASENEGCSENVIEKKTAEVSYFLDMLRSASVGEHGEWKLKDDNEEYRVMYRQGPHGSPLHTLLVEGYVDGPVDVCLCISWESSLYRKCLSRWPQISFPPFKITICKCLQKVRIGEQISLVRVKITWPLSAREVVAHYFLFEYLKDGLVVALVNSISDLESIDKNTHGFTRDGIPDMMDVVRIGLVGGFAIQKVTSERSYFRTIATMDMKLDFVPPSLINFVSRQLIGSGFRLYQKAVASVSSYDEDYKKALEDPMYARIREALYSVDDPNETMKGKELRNGVCLLPQDHSTKDVQKSLGDMERNIHVGDSASDSLLDNEQVTDKEGSCEIEEEEREENRHLRDEIKDTEQAVDCNDHVIEILQNTADSRDRKTFGEIVEEESDDSVELENGDKSIDQPLTYKAAHDSPVNYKTNVLLSPQVERALATLEKAISLVRESGLNSLAGNSSGLTGVDAPNLQKGAEKDLTSAEHSASSSDTEFSVDITEKGKIVERTSHESRNSSNNYGVRREGSDSCNREVNHNKIAPASSEQYFSIPSESNQVLGSSEDGIADLPNIDVMSQENKQMNIEVNGIHENRLQEKKQSSRKKNNKLCCFGLQCR</sequence>